<evidence type="ECO:0000256" key="5">
    <source>
        <dbReference type="ARBA" id="ARBA00023159"/>
    </source>
</evidence>
<dbReference type="InterPro" id="IPR009057">
    <property type="entry name" value="Homeodomain-like_sf"/>
</dbReference>
<feature type="domain" description="PAS" evidence="8">
    <location>
        <begin position="1"/>
        <end position="41"/>
    </location>
</feature>
<evidence type="ECO:0000256" key="6">
    <source>
        <dbReference type="ARBA" id="ARBA00023163"/>
    </source>
</evidence>
<dbReference type="PRINTS" id="PR01590">
    <property type="entry name" value="HTHFIS"/>
</dbReference>
<keyword evidence="3" id="KW-0805">Transcription regulation</keyword>
<dbReference type="NCBIfam" id="TIGR00229">
    <property type="entry name" value="sensory_box"/>
    <property type="match status" value="1"/>
</dbReference>
<dbReference type="PROSITE" id="PS00675">
    <property type="entry name" value="SIGMA54_INTERACT_1"/>
    <property type="match status" value="1"/>
</dbReference>
<dbReference type="InterPro" id="IPR025944">
    <property type="entry name" value="Sigma_54_int_dom_CS"/>
</dbReference>
<dbReference type="AlphaFoldDB" id="A0A3A4P3I9"/>
<dbReference type="GO" id="GO:0043565">
    <property type="term" value="F:sequence-specific DNA binding"/>
    <property type="evidence" value="ECO:0007669"/>
    <property type="project" value="InterPro"/>
</dbReference>
<dbReference type="Gene3D" id="3.30.450.20">
    <property type="entry name" value="PAS domain"/>
    <property type="match status" value="1"/>
</dbReference>
<dbReference type="InterPro" id="IPR035965">
    <property type="entry name" value="PAS-like_dom_sf"/>
</dbReference>
<sequence>MADGLFTVDLDGTITFWNKGAERITGYTAEDVIGKNCDILEGDNCLGTNCVDGIRSCGLFEKGEVSNNECTIRTKDGHFVTLLKNARVLRDKNGNIIGGVENLTDITNLKRAQEEVRLLRRELRERHKFEGIIGKDARMQEVYNLIEDVAPTSASVLIFGESGTGKELVASALHFKSLRADGPFVKLNCAALSENLLESELFGHVRGAFTGAIRDKIGRFELANGGTLFLDEIGDISLNVQVKLLRALQEKVIERVGDIKPLHVDVRIIAATHQDLRQLMKEGTFRDDLYYRLKVVSLFLPPLSERKDDIPLLVEHFIQKFRQQTGKPVGGINPDALRTLMSYAWPGNIRELENAIEHAFVLAKSRIITPDLLPIEISPCPVCHATDSGTPSVTGTITRETLQSALAKAGWNKAKAARLLGVTRTTVWRNIKKYGLHENPSAEP</sequence>
<dbReference type="SUPFAM" id="SSF46689">
    <property type="entry name" value="Homeodomain-like"/>
    <property type="match status" value="1"/>
</dbReference>
<evidence type="ECO:0000256" key="4">
    <source>
        <dbReference type="ARBA" id="ARBA00023125"/>
    </source>
</evidence>
<dbReference type="Pfam" id="PF02954">
    <property type="entry name" value="HTH_8"/>
    <property type="match status" value="1"/>
</dbReference>
<feature type="domain" description="Sigma-54 factor interaction" evidence="7">
    <location>
        <begin position="132"/>
        <end position="361"/>
    </location>
</feature>
<dbReference type="InterPro" id="IPR000700">
    <property type="entry name" value="PAS-assoc_C"/>
</dbReference>
<evidence type="ECO:0000256" key="2">
    <source>
        <dbReference type="ARBA" id="ARBA00022840"/>
    </source>
</evidence>
<evidence type="ECO:0000256" key="3">
    <source>
        <dbReference type="ARBA" id="ARBA00023015"/>
    </source>
</evidence>
<dbReference type="SUPFAM" id="SSF55785">
    <property type="entry name" value="PYP-like sensor domain (PAS domain)"/>
    <property type="match status" value="1"/>
</dbReference>
<dbReference type="PROSITE" id="PS50045">
    <property type="entry name" value="SIGMA54_INTERACT_4"/>
    <property type="match status" value="1"/>
</dbReference>
<dbReference type="Gene3D" id="3.40.50.300">
    <property type="entry name" value="P-loop containing nucleotide triphosphate hydrolases"/>
    <property type="match status" value="1"/>
</dbReference>
<keyword evidence="5" id="KW-0010">Activator</keyword>
<evidence type="ECO:0000256" key="1">
    <source>
        <dbReference type="ARBA" id="ARBA00022741"/>
    </source>
</evidence>
<evidence type="ECO:0000259" key="8">
    <source>
        <dbReference type="PROSITE" id="PS50112"/>
    </source>
</evidence>
<dbReference type="GO" id="GO:0006355">
    <property type="term" value="P:regulation of DNA-templated transcription"/>
    <property type="evidence" value="ECO:0007669"/>
    <property type="project" value="InterPro"/>
</dbReference>
<dbReference type="FunFam" id="1.10.8.60:FF:000014">
    <property type="entry name" value="DNA-binding transcriptional regulator NtrC"/>
    <property type="match status" value="1"/>
</dbReference>
<dbReference type="Pfam" id="PF13426">
    <property type="entry name" value="PAS_9"/>
    <property type="match status" value="1"/>
</dbReference>
<dbReference type="PANTHER" id="PTHR32071:SF113">
    <property type="entry name" value="ALGINATE BIOSYNTHESIS TRANSCRIPTIONAL REGULATORY PROTEIN ALGB"/>
    <property type="match status" value="1"/>
</dbReference>
<dbReference type="Proteomes" id="UP000265882">
    <property type="component" value="Unassembled WGS sequence"/>
</dbReference>
<reference evidence="10 11" key="1">
    <citation type="journal article" date="2017" name="ISME J.">
        <title>Energy and carbon metabolisms in a deep terrestrial subsurface fluid microbial community.</title>
        <authorList>
            <person name="Momper L."/>
            <person name="Jungbluth S.P."/>
            <person name="Lee M.D."/>
            <person name="Amend J.P."/>
        </authorList>
    </citation>
    <scope>NUCLEOTIDE SEQUENCE [LARGE SCALE GENOMIC DNA]</scope>
    <source>
        <strain evidence="10">SURF_5</strain>
    </source>
</reference>
<evidence type="ECO:0000259" key="9">
    <source>
        <dbReference type="PROSITE" id="PS50113"/>
    </source>
</evidence>
<dbReference type="CDD" id="cd00009">
    <property type="entry name" value="AAA"/>
    <property type="match status" value="1"/>
</dbReference>
<evidence type="ECO:0000259" key="7">
    <source>
        <dbReference type="PROSITE" id="PS50045"/>
    </source>
</evidence>
<dbReference type="Gene3D" id="1.10.8.60">
    <property type="match status" value="1"/>
</dbReference>
<proteinExistence type="predicted"/>
<name>A0A3A4P3I9_ABYX5</name>
<dbReference type="InterPro" id="IPR002078">
    <property type="entry name" value="Sigma_54_int"/>
</dbReference>
<dbReference type="InterPro" id="IPR025662">
    <property type="entry name" value="Sigma_54_int_dom_ATP-bd_1"/>
</dbReference>
<evidence type="ECO:0000313" key="11">
    <source>
        <dbReference type="Proteomes" id="UP000265882"/>
    </source>
</evidence>
<dbReference type="GO" id="GO:0005524">
    <property type="term" value="F:ATP binding"/>
    <property type="evidence" value="ECO:0007669"/>
    <property type="project" value="UniProtKB-KW"/>
</dbReference>
<dbReference type="Pfam" id="PF00158">
    <property type="entry name" value="Sigma54_activat"/>
    <property type="match status" value="1"/>
</dbReference>
<accession>A0A3A4P3I9</accession>
<dbReference type="Pfam" id="PF25601">
    <property type="entry name" value="AAA_lid_14"/>
    <property type="match status" value="1"/>
</dbReference>
<feature type="domain" description="PAC" evidence="9">
    <location>
        <begin position="66"/>
        <end position="118"/>
    </location>
</feature>
<evidence type="ECO:0000313" key="10">
    <source>
        <dbReference type="EMBL" id="RJP23930.1"/>
    </source>
</evidence>
<protein>
    <submittedName>
        <fullName evidence="10">PAS domain S-box protein</fullName>
    </submittedName>
</protein>
<organism evidence="10 11">
    <name type="scientific">Abyssobacteria bacterium (strain SURF_5)</name>
    <dbReference type="NCBI Taxonomy" id="2093360"/>
    <lineage>
        <taxon>Bacteria</taxon>
        <taxon>Pseudomonadati</taxon>
        <taxon>Candidatus Hydrogenedentota</taxon>
        <taxon>Candidatus Abyssobacteria</taxon>
    </lineage>
</organism>
<keyword evidence="1" id="KW-0547">Nucleotide-binding</keyword>
<dbReference type="SMART" id="SM00382">
    <property type="entry name" value="AAA"/>
    <property type="match status" value="1"/>
</dbReference>
<comment type="caution">
    <text evidence="10">The sequence shown here is derived from an EMBL/GenBank/DDBJ whole genome shotgun (WGS) entry which is preliminary data.</text>
</comment>
<keyword evidence="2" id="KW-0067">ATP-binding</keyword>
<keyword evidence="4" id="KW-0238">DNA-binding</keyword>
<dbReference type="EMBL" id="QZKU01000042">
    <property type="protein sequence ID" value="RJP23930.1"/>
    <property type="molecule type" value="Genomic_DNA"/>
</dbReference>
<dbReference type="PROSITE" id="PS50113">
    <property type="entry name" value="PAC"/>
    <property type="match status" value="1"/>
</dbReference>
<dbReference type="PANTHER" id="PTHR32071">
    <property type="entry name" value="TRANSCRIPTIONAL REGULATORY PROTEIN"/>
    <property type="match status" value="1"/>
</dbReference>
<dbReference type="SUPFAM" id="SSF52540">
    <property type="entry name" value="P-loop containing nucleoside triphosphate hydrolases"/>
    <property type="match status" value="1"/>
</dbReference>
<dbReference type="PROSITE" id="PS50112">
    <property type="entry name" value="PAS"/>
    <property type="match status" value="1"/>
</dbReference>
<keyword evidence="6" id="KW-0804">Transcription</keyword>
<dbReference type="FunFam" id="3.40.50.300:FF:000006">
    <property type="entry name" value="DNA-binding transcriptional regulator NtrC"/>
    <property type="match status" value="1"/>
</dbReference>
<dbReference type="CDD" id="cd00130">
    <property type="entry name" value="PAS"/>
    <property type="match status" value="1"/>
</dbReference>
<dbReference type="InterPro" id="IPR025943">
    <property type="entry name" value="Sigma_54_int_dom_ATP-bd_2"/>
</dbReference>
<dbReference type="PROSITE" id="PS00676">
    <property type="entry name" value="SIGMA54_INTERACT_2"/>
    <property type="match status" value="1"/>
</dbReference>
<dbReference type="InterPro" id="IPR003593">
    <property type="entry name" value="AAA+_ATPase"/>
</dbReference>
<gene>
    <name evidence="10" type="ORF">C4520_05210</name>
</gene>
<dbReference type="InterPro" id="IPR027417">
    <property type="entry name" value="P-loop_NTPase"/>
</dbReference>
<dbReference type="Gene3D" id="1.10.10.60">
    <property type="entry name" value="Homeodomain-like"/>
    <property type="match status" value="1"/>
</dbReference>
<dbReference type="InterPro" id="IPR058031">
    <property type="entry name" value="AAA_lid_NorR"/>
</dbReference>
<dbReference type="PROSITE" id="PS00688">
    <property type="entry name" value="SIGMA54_INTERACT_3"/>
    <property type="match status" value="1"/>
</dbReference>
<dbReference type="InterPro" id="IPR002197">
    <property type="entry name" value="HTH_Fis"/>
</dbReference>
<dbReference type="InterPro" id="IPR000014">
    <property type="entry name" value="PAS"/>
</dbReference>